<dbReference type="EC" id="2.1.1.33" evidence="7"/>
<keyword evidence="4 7" id="KW-0808">Transferase</keyword>
<dbReference type="HAMAP" id="MF_01057">
    <property type="entry name" value="tRNA_methyltr_TrmB"/>
    <property type="match status" value="1"/>
</dbReference>
<dbReference type="EMBL" id="BSPD01000065">
    <property type="protein sequence ID" value="GLS27131.1"/>
    <property type="molecule type" value="Genomic_DNA"/>
</dbReference>
<dbReference type="InterPro" id="IPR055361">
    <property type="entry name" value="tRNA_methyltr_TrmB_bact"/>
</dbReference>
<comment type="caution">
    <text evidence="7">Lacks conserved residue(s) required for the propagation of feature annotation.</text>
</comment>
<evidence type="ECO:0000256" key="2">
    <source>
        <dbReference type="ARBA" id="ARBA00003015"/>
    </source>
</evidence>
<dbReference type="InterPro" id="IPR029063">
    <property type="entry name" value="SAM-dependent_MTases_sf"/>
</dbReference>
<feature type="binding site" evidence="7">
    <location>
        <begin position="238"/>
        <end position="241"/>
    </location>
    <ligand>
        <name>substrate</name>
    </ligand>
</feature>
<evidence type="ECO:0000313" key="10">
    <source>
        <dbReference type="Proteomes" id="UP001156870"/>
    </source>
</evidence>
<feature type="binding site" evidence="7">
    <location>
        <position position="169"/>
    </location>
    <ligand>
        <name>substrate</name>
    </ligand>
</feature>
<feature type="region of interest" description="Disordered" evidence="8">
    <location>
        <begin position="1"/>
        <end position="32"/>
    </location>
</feature>
<dbReference type="PROSITE" id="PS51625">
    <property type="entry name" value="SAM_MT_TRMB"/>
    <property type="match status" value="1"/>
</dbReference>
<proteinExistence type="inferred from homology"/>
<sequence>MNANNNDKQENSNGSTQTQSDNTLSTNDKPVFKPEYKKKSIRSFVIRAGRMTDGQIRAFERWWPEYGLSLFDGLIDQETLFGRKAPLVVEVGFGMGESLVAMALNEPDKDFIGIEVHPPGVGRLINSAGEAGVKNLRVYMADAKDVLEDCIPDSGINRMQLYFPDPWHKKKHHKRRIVQPEFAQHLRQKIAIGGIFHMATDWEPYAEHMMEVMTLAEGYCNHQGEYVFAEKPDYRPNTKFEQRGERLGHGVWDLLFERVD</sequence>
<dbReference type="Pfam" id="PF02390">
    <property type="entry name" value="Methyltransf_4"/>
    <property type="match status" value="1"/>
</dbReference>
<comment type="similarity">
    <text evidence="7">Belongs to the class I-like SAM-binding methyltransferase superfamily. TrmB family.</text>
</comment>
<reference evidence="9 10" key="1">
    <citation type="journal article" date="2014" name="Int. J. Syst. Evol. Microbiol.">
        <title>Complete genome sequence of Corynebacterium casei LMG S-19264T (=DSM 44701T), isolated from a smear-ripened cheese.</title>
        <authorList>
            <consortium name="US DOE Joint Genome Institute (JGI-PGF)"/>
            <person name="Walter F."/>
            <person name="Albersmeier A."/>
            <person name="Kalinowski J."/>
            <person name="Ruckert C."/>
        </authorList>
    </citation>
    <scope>NUCLEOTIDE SEQUENCE [LARGE SCALE GENOMIC DNA]</scope>
    <source>
        <strain evidence="9 10">NBRC 110095</strain>
    </source>
</reference>
<feature type="binding site" evidence="7">
    <location>
        <position position="201"/>
    </location>
    <ligand>
        <name>substrate</name>
    </ligand>
</feature>
<keyword evidence="3 7" id="KW-0489">Methyltransferase</keyword>
<dbReference type="NCBIfam" id="TIGR00091">
    <property type="entry name" value="tRNA (guanosine(46)-N7)-methyltransferase TrmB"/>
    <property type="match status" value="1"/>
</dbReference>
<feature type="binding site" evidence="7">
    <location>
        <position position="142"/>
    </location>
    <ligand>
        <name>S-adenosyl-L-methionine</name>
        <dbReference type="ChEBI" id="CHEBI:59789"/>
    </ligand>
</feature>
<feature type="binding site" evidence="7">
    <location>
        <position position="115"/>
    </location>
    <ligand>
        <name>S-adenosyl-L-methionine</name>
        <dbReference type="ChEBI" id="CHEBI:59789"/>
    </ligand>
</feature>
<gene>
    <name evidence="7 9" type="primary">trmB</name>
    <name evidence="9" type="ORF">GCM10007877_28500</name>
</gene>
<feature type="binding site" evidence="7">
    <location>
        <position position="90"/>
    </location>
    <ligand>
        <name>S-adenosyl-L-methionine</name>
        <dbReference type="ChEBI" id="CHEBI:59789"/>
    </ligand>
</feature>
<comment type="catalytic activity">
    <reaction evidence="1 7">
        <text>guanosine(46) in tRNA + S-adenosyl-L-methionine = N(7)-methylguanosine(46) in tRNA + S-adenosyl-L-homocysteine</text>
        <dbReference type="Rhea" id="RHEA:42708"/>
        <dbReference type="Rhea" id="RHEA-COMP:10188"/>
        <dbReference type="Rhea" id="RHEA-COMP:10189"/>
        <dbReference type="ChEBI" id="CHEBI:57856"/>
        <dbReference type="ChEBI" id="CHEBI:59789"/>
        <dbReference type="ChEBI" id="CHEBI:74269"/>
        <dbReference type="ChEBI" id="CHEBI:74480"/>
        <dbReference type="EC" id="2.1.1.33"/>
    </reaction>
</comment>
<dbReference type="SUPFAM" id="SSF53335">
    <property type="entry name" value="S-adenosyl-L-methionine-dependent methyltransferases"/>
    <property type="match status" value="1"/>
</dbReference>
<evidence type="ECO:0000256" key="4">
    <source>
        <dbReference type="ARBA" id="ARBA00022679"/>
    </source>
</evidence>
<comment type="function">
    <text evidence="2 7">Catalyzes the formation of N(7)-methylguanine at position 46 (m7G46) in tRNA.</text>
</comment>
<evidence type="ECO:0000256" key="5">
    <source>
        <dbReference type="ARBA" id="ARBA00022691"/>
    </source>
</evidence>
<evidence type="ECO:0000313" key="9">
    <source>
        <dbReference type="EMBL" id="GLS27131.1"/>
    </source>
</evidence>
<dbReference type="PANTHER" id="PTHR23417:SF14">
    <property type="entry name" value="PENTACOTRIPEPTIDE-REPEAT REGION OF PRORP DOMAIN-CONTAINING PROTEIN"/>
    <property type="match status" value="1"/>
</dbReference>
<organism evidence="9 10">
    <name type="scientific">Marinibactrum halimedae</name>
    <dbReference type="NCBI Taxonomy" id="1444977"/>
    <lineage>
        <taxon>Bacteria</taxon>
        <taxon>Pseudomonadati</taxon>
        <taxon>Pseudomonadota</taxon>
        <taxon>Gammaproteobacteria</taxon>
        <taxon>Cellvibrionales</taxon>
        <taxon>Cellvibrionaceae</taxon>
        <taxon>Marinibactrum</taxon>
    </lineage>
</organism>
<dbReference type="InterPro" id="IPR003358">
    <property type="entry name" value="tRNA_(Gua-N-7)_MeTrfase_Trmb"/>
</dbReference>
<dbReference type="Proteomes" id="UP001156870">
    <property type="component" value="Unassembled WGS sequence"/>
</dbReference>
<dbReference type="GO" id="GO:0008176">
    <property type="term" value="F:tRNA (guanine(46)-N7)-methyltransferase activity"/>
    <property type="evidence" value="ECO:0007669"/>
    <property type="project" value="UniProtKB-UniRule"/>
</dbReference>
<evidence type="ECO:0000256" key="6">
    <source>
        <dbReference type="ARBA" id="ARBA00022694"/>
    </source>
</evidence>
<protein>
    <recommendedName>
        <fullName evidence="7">tRNA (guanine-N(7)-)-methyltransferase</fullName>
        <ecNumber evidence="7">2.1.1.33</ecNumber>
    </recommendedName>
    <alternativeName>
        <fullName evidence="7">tRNA (guanine(46)-N(7))-methyltransferase</fullName>
    </alternativeName>
    <alternativeName>
        <fullName evidence="7">tRNA(m7G46)-methyltransferase</fullName>
    </alternativeName>
</protein>
<accession>A0AA37TB09</accession>
<evidence type="ECO:0000256" key="3">
    <source>
        <dbReference type="ARBA" id="ARBA00022603"/>
    </source>
</evidence>
<name>A0AA37TB09_9GAMM</name>
<evidence type="ECO:0000256" key="8">
    <source>
        <dbReference type="SAM" id="MobiDB-lite"/>
    </source>
</evidence>
<dbReference type="Gene3D" id="3.40.50.150">
    <property type="entry name" value="Vaccinia Virus protein VP39"/>
    <property type="match status" value="1"/>
</dbReference>
<comment type="caution">
    <text evidence="9">The sequence shown here is derived from an EMBL/GenBank/DDBJ whole genome shotgun (WGS) entry which is preliminary data.</text>
</comment>
<feature type="compositionally biased region" description="Polar residues" evidence="8">
    <location>
        <begin position="1"/>
        <end position="28"/>
    </location>
</feature>
<dbReference type="PANTHER" id="PTHR23417">
    <property type="entry name" value="3-DEOXY-D-MANNO-OCTULOSONIC-ACID TRANSFERASE/TRNA GUANINE-N 7 - -METHYLTRANSFERASE"/>
    <property type="match status" value="1"/>
</dbReference>
<dbReference type="AlphaFoldDB" id="A0AA37TB09"/>
<keyword evidence="5 7" id="KW-0949">S-adenosyl-L-methionine</keyword>
<evidence type="ECO:0000256" key="7">
    <source>
        <dbReference type="HAMAP-Rule" id="MF_01057"/>
    </source>
</evidence>
<keyword evidence="6 7" id="KW-0819">tRNA processing</keyword>
<dbReference type="GO" id="GO:0043527">
    <property type="term" value="C:tRNA methyltransferase complex"/>
    <property type="evidence" value="ECO:0007669"/>
    <property type="project" value="TreeGrafter"/>
</dbReference>
<evidence type="ECO:0000256" key="1">
    <source>
        <dbReference type="ARBA" id="ARBA00000142"/>
    </source>
</evidence>
<keyword evidence="10" id="KW-1185">Reference proteome</keyword>
<feature type="binding site" evidence="7">
    <location>
        <position position="165"/>
    </location>
    <ligand>
        <name>S-adenosyl-L-methionine</name>
        <dbReference type="ChEBI" id="CHEBI:59789"/>
    </ligand>
</feature>
<dbReference type="CDD" id="cd02440">
    <property type="entry name" value="AdoMet_MTases"/>
    <property type="match status" value="1"/>
</dbReference>
<comment type="pathway">
    <text evidence="7">tRNA modification; N(7)-methylguanine-tRNA biosynthesis.</text>
</comment>